<reference evidence="2 3" key="1">
    <citation type="submission" date="2014-02" db="EMBL/GenBank/DDBJ databases">
        <title>The small core and large imbalanced accessory genome model reveals a collaborative survival strategy of Sorangium cellulosum strains in nature.</title>
        <authorList>
            <person name="Han K."/>
            <person name="Peng R."/>
            <person name="Blom J."/>
            <person name="Li Y.-Z."/>
        </authorList>
    </citation>
    <scope>NUCLEOTIDE SEQUENCE [LARGE SCALE GENOMIC DNA]</scope>
    <source>
        <strain evidence="2 3">So0007-03</strain>
    </source>
</reference>
<evidence type="ECO:0000313" key="2">
    <source>
        <dbReference type="EMBL" id="KYG11076.1"/>
    </source>
</evidence>
<dbReference type="Proteomes" id="UP000075502">
    <property type="component" value="Unassembled WGS sequence"/>
</dbReference>
<organism evidence="2 3">
    <name type="scientific">Sorangium cellulosum</name>
    <name type="common">Polyangium cellulosum</name>
    <dbReference type="NCBI Taxonomy" id="56"/>
    <lineage>
        <taxon>Bacteria</taxon>
        <taxon>Pseudomonadati</taxon>
        <taxon>Myxococcota</taxon>
        <taxon>Polyangia</taxon>
        <taxon>Polyangiales</taxon>
        <taxon>Polyangiaceae</taxon>
        <taxon>Sorangium</taxon>
    </lineage>
</organism>
<name>A0A150U2J5_SORCE</name>
<sequence length="118" mass="12888">MPRWFNTAGPCNPADHYMLPAEERLPEPMLAGTALPSVPPDDLRFAIDLGLVRMTAEGGLDVANPIYREIIVRELAFPIRASLPRIKATWLTQDGRLDDVPSGPDAGRAAPEDARGTR</sequence>
<protein>
    <submittedName>
        <fullName evidence="2">Uncharacterized protein</fullName>
    </submittedName>
</protein>
<evidence type="ECO:0000256" key="1">
    <source>
        <dbReference type="SAM" id="MobiDB-lite"/>
    </source>
</evidence>
<dbReference type="AlphaFoldDB" id="A0A150U2J5"/>
<evidence type="ECO:0000313" key="3">
    <source>
        <dbReference type="Proteomes" id="UP000075502"/>
    </source>
</evidence>
<accession>A0A150U2J5</accession>
<dbReference type="EMBL" id="JEME01000137">
    <property type="protein sequence ID" value="KYG11076.1"/>
    <property type="molecule type" value="Genomic_DNA"/>
</dbReference>
<gene>
    <name evidence="2" type="ORF">BE21_58280</name>
</gene>
<feature type="region of interest" description="Disordered" evidence="1">
    <location>
        <begin position="93"/>
        <end position="118"/>
    </location>
</feature>
<proteinExistence type="predicted"/>
<comment type="caution">
    <text evidence="2">The sequence shown here is derived from an EMBL/GenBank/DDBJ whole genome shotgun (WGS) entry which is preliminary data.</text>
</comment>